<sequence length="294" mass="32643">MARFSVLHPSIITILSARLSHSFLLRRSQVTTYRYTEQRNRICSAHDAISTSASSWISCAQPRFDEFANCIVGPWITNQIDEVSVSIREEVEEVMRSCGGAIQGIREIPFVLSNVPADAKERVYHNRADGGFVYADDGSYSSGPEVWDASVSGGSSVMASLAFPDRRRLLMTINLSDIVEISKEDVNTQQITSSKVLELSRPVSASTSGLGGDNSISAVELDLSQLSINWEIIQRARMSNSDQAWSLARAKWEKQIMQVEEVDDDDATIASNSEMASLVEQRTHCSEMPLERMR</sequence>
<keyword evidence="2" id="KW-1185">Reference proteome</keyword>
<dbReference type="EMBL" id="JALLBG020000219">
    <property type="protein sequence ID" value="KAL3758817.1"/>
    <property type="molecule type" value="Genomic_DNA"/>
</dbReference>
<gene>
    <name evidence="1" type="ORF">ACHAWU_007934</name>
</gene>
<dbReference type="AlphaFoldDB" id="A0ABD3M579"/>
<name>A0ABD3M579_9STRA</name>
<reference evidence="1 2" key="1">
    <citation type="submission" date="2024-10" db="EMBL/GenBank/DDBJ databases">
        <title>Updated reference genomes for cyclostephanoid diatoms.</title>
        <authorList>
            <person name="Roberts W.R."/>
            <person name="Alverson A.J."/>
        </authorList>
    </citation>
    <scope>NUCLEOTIDE SEQUENCE [LARGE SCALE GENOMIC DNA]</scope>
    <source>
        <strain evidence="1 2">AJA232-27</strain>
    </source>
</reference>
<dbReference type="Proteomes" id="UP001530293">
    <property type="component" value="Unassembled WGS sequence"/>
</dbReference>
<protein>
    <submittedName>
        <fullName evidence="1">Uncharacterized protein</fullName>
    </submittedName>
</protein>
<comment type="caution">
    <text evidence="1">The sequence shown here is derived from an EMBL/GenBank/DDBJ whole genome shotgun (WGS) entry which is preliminary data.</text>
</comment>
<proteinExistence type="predicted"/>
<evidence type="ECO:0000313" key="1">
    <source>
        <dbReference type="EMBL" id="KAL3758817.1"/>
    </source>
</evidence>
<organism evidence="1 2">
    <name type="scientific">Discostella pseudostelligera</name>
    <dbReference type="NCBI Taxonomy" id="259834"/>
    <lineage>
        <taxon>Eukaryota</taxon>
        <taxon>Sar</taxon>
        <taxon>Stramenopiles</taxon>
        <taxon>Ochrophyta</taxon>
        <taxon>Bacillariophyta</taxon>
        <taxon>Coscinodiscophyceae</taxon>
        <taxon>Thalassiosirophycidae</taxon>
        <taxon>Stephanodiscales</taxon>
        <taxon>Stephanodiscaceae</taxon>
        <taxon>Discostella</taxon>
    </lineage>
</organism>
<evidence type="ECO:0000313" key="2">
    <source>
        <dbReference type="Proteomes" id="UP001530293"/>
    </source>
</evidence>
<accession>A0ABD3M579</accession>